<dbReference type="Gene3D" id="3.30.70.360">
    <property type="match status" value="1"/>
</dbReference>
<evidence type="ECO:0000313" key="5">
    <source>
        <dbReference type="EMBL" id="AWM38785.1"/>
    </source>
</evidence>
<dbReference type="GO" id="GO:0046872">
    <property type="term" value="F:metal ion binding"/>
    <property type="evidence" value="ECO:0007669"/>
    <property type="project" value="UniProtKB-KW"/>
</dbReference>
<name>A0A2Z3H742_9BACT</name>
<keyword evidence="3" id="KW-0378">Hydrolase</keyword>
<dbReference type="KEGG" id="gog:C1280_18515"/>
<dbReference type="Proteomes" id="UP000245802">
    <property type="component" value="Chromosome"/>
</dbReference>
<dbReference type="EMBL" id="CP025958">
    <property type="protein sequence ID" value="AWM38785.1"/>
    <property type="molecule type" value="Genomic_DNA"/>
</dbReference>
<reference evidence="5 6" key="1">
    <citation type="submission" date="2018-01" db="EMBL/GenBank/DDBJ databases">
        <title>G. obscuriglobus.</title>
        <authorList>
            <person name="Franke J."/>
            <person name="Blomberg W."/>
            <person name="Selmecki A."/>
        </authorList>
    </citation>
    <scope>NUCLEOTIDE SEQUENCE [LARGE SCALE GENOMIC DNA]</scope>
    <source>
        <strain evidence="5 6">DSM 5831</strain>
    </source>
</reference>
<evidence type="ECO:0000256" key="2">
    <source>
        <dbReference type="ARBA" id="ARBA00022723"/>
    </source>
</evidence>
<dbReference type="PANTHER" id="PTHR43270">
    <property type="entry name" value="BETA-ALA-HIS DIPEPTIDASE"/>
    <property type="match status" value="1"/>
</dbReference>
<dbReference type="NCBIfam" id="NF005914">
    <property type="entry name" value="PRK07907.1"/>
    <property type="match status" value="1"/>
</dbReference>
<dbReference type="InterPro" id="IPR011650">
    <property type="entry name" value="Peptidase_M20_dimer"/>
</dbReference>
<dbReference type="Pfam" id="PF01546">
    <property type="entry name" value="Peptidase_M20"/>
    <property type="match status" value="1"/>
</dbReference>
<protein>
    <submittedName>
        <fullName evidence="5">Dipeptidase</fullName>
    </submittedName>
</protein>
<dbReference type="Pfam" id="PF07687">
    <property type="entry name" value="M20_dimer"/>
    <property type="match status" value="1"/>
</dbReference>
<accession>A0A2Z3H742</accession>
<dbReference type="InterPro" id="IPR051458">
    <property type="entry name" value="Cyt/Met_Dipeptidase"/>
</dbReference>
<dbReference type="GO" id="GO:0006508">
    <property type="term" value="P:proteolysis"/>
    <property type="evidence" value="ECO:0007669"/>
    <property type="project" value="UniProtKB-KW"/>
</dbReference>
<evidence type="ECO:0000313" key="6">
    <source>
        <dbReference type="Proteomes" id="UP000245802"/>
    </source>
</evidence>
<dbReference type="AlphaFoldDB" id="A0A2Z3H742"/>
<feature type="domain" description="Peptidase M20 dimerisation" evidence="4">
    <location>
        <begin position="196"/>
        <end position="356"/>
    </location>
</feature>
<keyword evidence="1" id="KW-0645">Protease</keyword>
<sequence length="467" mass="50355">MQAAALDWLNKNHEEIVQGLAELVAIQSISTDGEHGAEIERTAKLTCDQMRHAGLHNVDVLRVGHSLPYAYGEWLEAPGKPTVFLYAHHDVQPVNFIEQWLSDPWKLTRRDGRLYARGSADDKGAISAQLAAVAAYRKTGNQLPVNIKMLVEGEEEVGSKNLLKFFETHRDRLKSDVIVVCDTENVEVGTPSITYSLRGIVAVRVDVTTAKIPVHSGMGGGSLPDATIALNAILGRLYNEGGPYPIPGFYDQVRALSDKERVAFDKLPSDLEKIRSSIGMVPGARFAMESGYSEYAQCWRRPAVTVIAQEASSIKGASNQVLPKASALVSVRIVPDQKPEQVLEKLTAFLKANPPWGCEVTVTPAGPPVDWWMTDPNGPAFEAALAAMRTGFDRDPVAVGCGGSIGFVGPLSDLFGGAPALLMGIEDPASNAHAPNESLHEGDFKKLMASLVTLFANLGKLTPATVK</sequence>
<keyword evidence="6" id="KW-1185">Reference proteome</keyword>
<evidence type="ECO:0000256" key="1">
    <source>
        <dbReference type="ARBA" id="ARBA00022670"/>
    </source>
</evidence>
<keyword evidence="2" id="KW-0479">Metal-binding</keyword>
<evidence type="ECO:0000256" key="3">
    <source>
        <dbReference type="ARBA" id="ARBA00022801"/>
    </source>
</evidence>
<dbReference type="Gene3D" id="3.40.630.10">
    <property type="entry name" value="Zn peptidases"/>
    <property type="match status" value="1"/>
</dbReference>
<dbReference type="InterPro" id="IPR002933">
    <property type="entry name" value="Peptidase_M20"/>
</dbReference>
<dbReference type="PANTHER" id="PTHR43270:SF12">
    <property type="entry name" value="SUCCINYL-DIAMINOPIMELATE DESUCCINYLASE"/>
    <property type="match status" value="1"/>
</dbReference>
<evidence type="ECO:0000259" key="4">
    <source>
        <dbReference type="Pfam" id="PF07687"/>
    </source>
</evidence>
<dbReference type="RefSeq" id="WP_010036319.1">
    <property type="nucleotide sequence ID" value="NZ_CP025958.1"/>
</dbReference>
<organism evidence="5 6">
    <name type="scientific">Gemmata obscuriglobus</name>
    <dbReference type="NCBI Taxonomy" id="114"/>
    <lineage>
        <taxon>Bacteria</taxon>
        <taxon>Pseudomonadati</taxon>
        <taxon>Planctomycetota</taxon>
        <taxon>Planctomycetia</taxon>
        <taxon>Gemmatales</taxon>
        <taxon>Gemmataceae</taxon>
        <taxon>Gemmata</taxon>
    </lineage>
</organism>
<dbReference type="SUPFAM" id="SSF53187">
    <property type="entry name" value="Zn-dependent exopeptidases"/>
    <property type="match status" value="1"/>
</dbReference>
<proteinExistence type="predicted"/>
<gene>
    <name evidence="5" type="ORF">C1280_18515</name>
</gene>
<dbReference type="GO" id="GO:0008233">
    <property type="term" value="F:peptidase activity"/>
    <property type="evidence" value="ECO:0007669"/>
    <property type="project" value="UniProtKB-KW"/>
</dbReference>